<dbReference type="EMBL" id="JAVRIA010000004">
    <property type="protein sequence ID" value="MDT0558842.1"/>
    <property type="molecule type" value="Genomic_DNA"/>
</dbReference>
<organism evidence="3 4">
    <name type="scientific">Microcosmobacter mediterraneus</name>
    <dbReference type="NCBI Taxonomy" id="3075607"/>
    <lineage>
        <taxon>Bacteria</taxon>
        <taxon>Pseudomonadati</taxon>
        <taxon>Bacteroidota</taxon>
        <taxon>Flavobacteriia</taxon>
        <taxon>Flavobacteriales</taxon>
        <taxon>Flavobacteriaceae</taxon>
        <taxon>Microcosmobacter</taxon>
    </lineage>
</organism>
<keyword evidence="2" id="KW-0732">Signal</keyword>
<feature type="region of interest" description="Disordered" evidence="1">
    <location>
        <begin position="375"/>
        <end position="498"/>
    </location>
</feature>
<dbReference type="PANTHER" id="PTHR22988:SF75">
    <property type="entry name" value="MYOSIN-16-LIKE"/>
    <property type="match status" value="1"/>
</dbReference>
<reference evidence="3 4" key="1">
    <citation type="submission" date="2023-09" db="EMBL/GenBank/DDBJ databases">
        <authorList>
            <person name="Rey-Velasco X."/>
        </authorList>
    </citation>
    <scope>NUCLEOTIDE SEQUENCE [LARGE SCALE GENOMIC DNA]</scope>
    <source>
        <strain evidence="3 4">W332</strain>
    </source>
</reference>
<feature type="chain" id="PRO_5046943860" evidence="2">
    <location>
        <begin position="21"/>
        <end position="813"/>
    </location>
</feature>
<evidence type="ECO:0000313" key="3">
    <source>
        <dbReference type="EMBL" id="MDT0558842.1"/>
    </source>
</evidence>
<proteinExistence type="predicted"/>
<dbReference type="RefSeq" id="WP_311427607.1">
    <property type="nucleotide sequence ID" value="NZ_JAVRIA010000004.1"/>
</dbReference>
<dbReference type="PANTHER" id="PTHR22988">
    <property type="entry name" value="MYOTONIC DYSTROPHY S/T KINASE-RELATED"/>
    <property type="match status" value="1"/>
</dbReference>
<dbReference type="Pfam" id="PF11751">
    <property type="entry name" value="PorP_SprF"/>
    <property type="match status" value="1"/>
</dbReference>
<name>A0ABU2YLX9_9FLAO</name>
<evidence type="ECO:0000313" key="4">
    <source>
        <dbReference type="Proteomes" id="UP001259492"/>
    </source>
</evidence>
<sequence length="813" mass="91430">MKTILLILLLSICSIQFIYSQEEDAVVSLNLPVRNSLTFNRYVINPTFSFVREQTKFISVYNKREWVQFNDAPNTYLASFSGRFAENIGAGVGFFQQNYGVLTTFGGVLNFAYNARLATDNNLTFGVNIGAYKSGINTSNVITNFDDPSFQNVPENFLLTLNPGINFGTEFFDFGVSVNNLVVYNIQNSTMIEDNPQQGIQGHIMYTGYMDSAGFFDESKFSGLLRSEFRKDETIISALAMVTVPKGIWAQVGYNNVFGISGGLGLNITEQFAIEYNFEKGLGDLTNFGPSHDITLAYRFKTNKRYDYSSEDEVAGLLSGNNRKPKLSKEQIEANKKLAEVRKAQIEENRLLAAQQKAERDAKLKAKKEAEASIAKEQKANAEKTEAKEEAEAQAKLLAEQKAKEEAEAQAKQLAEQKAKEEAEAQAKLLAEQEAKEEAEAQAKLLAEQKAKEEAEAQAKLLAEQKAKEEAEAQAKLLAEQEAKEEAEAQAKLLAEQKAKEEAEAQAKLLAEQEAKKELISNPKDEDGKALLALAKDAENSKQAQNNLLKEFNDIVKIKNQDLKDLKEENDLSEQGIAVEPKPFKSITAENNKLNAIKADLDIVIKDRNTKLEELMALYDRLFEADTITNSEVYLFYKKKIKEINAEQAKALLTRTNLDKRLEEIRVATEFEKRRRIKRAAFDNEEERYAQDRAALQNIKQTTSIDGNPLKTSDLDFGETQSNNISILKNINNIDNGYYLVLAVHTDKSKRDEFVKQVYASGVTNIDFFYDVNTSKYYIYYVKFNDINSANDALKSKGNNPYNTNMSLIKIEN</sequence>
<comment type="caution">
    <text evidence="3">The sequence shown here is derived from an EMBL/GenBank/DDBJ whole genome shotgun (WGS) entry which is preliminary data.</text>
</comment>
<evidence type="ECO:0000256" key="2">
    <source>
        <dbReference type="SAM" id="SignalP"/>
    </source>
</evidence>
<keyword evidence="4" id="KW-1185">Reference proteome</keyword>
<gene>
    <name evidence="3" type="ORF">RM697_09290</name>
</gene>
<dbReference type="InterPro" id="IPR050839">
    <property type="entry name" value="Rho-assoc_Ser/Thr_Kinase"/>
</dbReference>
<feature type="signal peptide" evidence="2">
    <location>
        <begin position="1"/>
        <end position="20"/>
    </location>
</feature>
<protein>
    <submittedName>
        <fullName evidence="3">PorP/SprF family type IX secretion system membrane protein</fullName>
    </submittedName>
</protein>
<dbReference type="Proteomes" id="UP001259492">
    <property type="component" value="Unassembled WGS sequence"/>
</dbReference>
<accession>A0ABU2YLX9</accession>
<dbReference type="InterPro" id="IPR019861">
    <property type="entry name" value="PorP/SprF_Bacteroidetes"/>
</dbReference>
<evidence type="ECO:0000256" key="1">
    <source>
        <dbReference type="SAM" id="MobiDB-lite"/>
    </source>
</evidence>
<dbReference type="NCBIfam" id="TIGR03519">
    <property type="entry name" value="T9SS_PorP_fam"/>
    <property type="match status" value="1"/>
</dbReference>